<keyword evidence="7" id="KW-0539">Nucleus</keyword>
<dbReference type="GO" id="GO:0005634">
    <property type="term" value="C:nucleus"/>
    <property type="evidence" value="ECO:0007669"/>
    <property type="project" value="UniProtKB-SubCell"/>
</dbReference>
<gene>
    <name evidence="12" type="ORF">O181_039311</name>
</gene>
<keyword evidence="9" id="KW-1133">Transmembrane helix</keyword>
<evidence type="ECO:0000259" key="11">
    <source>
        <dbReference type="Pfam" id="PF26138"/>
    </source>
</evidence>
<dbReference type="GO" id="GO:0046872">
    <property type="term" value="F:metal ion binding"/>
    <property type="evidence" value="ECO:0007669"/>
    <property type="project" value="UniProtKB-KW"/>
</dbReference>
<feature type="region of interest" description="Disordered" evidence="8">
    <location>
        <begin position="334"/>
        <end position="360"/>
    </location>
</feature>
<dbReference type="Pfam" id="PF13359">
    <property type="entry name" value="DDE_Tnp_4"/>
    <property type="match status" value="1"/>
</dbReference>
<feature type="transmembrane region" description="Helical" evidence="9">
    <location>
        <begin position="12"/>
        <end position="28"/>
    </location>
</feature>
<dbReference type="PANTHER" id="PTHR22930:SF221">
    <property type="entry name" value="NUCLEASE HARBI1"/>
    <property type="match status" value="1"/>
</dbReference>
<evidence type="ECO:0000256" key="3">
    <source>
        <dbReference type="ARBA" id="ARBA00006958"/>
    </source>
</evidence>
<protein>
    <recommendedName>
        <fullName evidence="14">DDE Tnp4 domain-containing protein</fullName>
    </recommendedName>
</protein>
<keyword evidence="6" id="KW-0378">Hydrolase</keyword>
<evidence type="ECO:0000256" key="1">
    <source>
        <dbReference type="ARBA" id="ARBA00001968"/>
    </source>
</evidence>
<keyword evidence="9" id="KW-0812">Transmembrane</keyword>
<feature type="domain" description="DUF8040" evidence="11">
    <location>
        <begin position="39"/>
        <end position="132"/>
    </location>
</feature>
<evidence type="ECO:0000313" key="12">
    <source>
        <dbReference type="EMBL" id="MBW0499596.1"/>
    </source>
</evidence>
<evidence type="ECO:0000256" key="7">
    <source>
        <dbReference type="ARBA" id="ARBA00023242"/>
    </source>
</evidence>
<feature type="domain" description="DDE Tnp4" evidence="10">
    <location>
        <begin position="167"/>
        <end position="325"/>
    </location>
</feature>
<evidence type="ECO:0000256" key="9">
    <source>
        <dbReference type="SAM" id="Phobius"/>
    </source>
</evidence>
<keyword evidence="5" id="KW-0479">Metal-binding</keyword>
<dbReference type="GO" id="GO:0004518">
    <property type="term" value="F:nuclease activity"/>
    <property type="evidence" value="ECO:0007669"/>
    <property type="project" value="UniProtKB-KW"/>
</dbReference>
<name>A0A9Q3DFQ6_9BASI</name>
<keyword evidence="4" id="KW-0540">Nuclease</keyword>
<feature type="compositionally biased region" description="Polar residues" evidence="8">
    <location>
        <begin position="350"/>
        <end position="360"/>
    </location>
</feature>
<comment type="caution">
    <text evidence="12">The sequence shown here is derived from an EMBL/GenBank/DDBJ whole genome shotgun (WGS) entry which is preliminary data.</text>
</comment>
<evidence type="ECO:0000313" key="13">
    <source>
        <dbReference type="Proteomes" id="UP000765509"/>
    </source>
</evidence>
<dbReference type="OrthoDB" id="1681765at2759"/>
<comment type="similarity">
    <text evidence="3">Belongs to the HARBI1 family.</text>
</comment>
<keyword evidence="9" id="KW-0472">Membrane</keyword>
<evidence type="ECO:0008006" key="14">
    <source>
        <dbReference type="Google" id="ProtNLM"/>
    </source>
</evidence>
<proteinExistence type="inferred from homology"/>
<comment type="cofactor">
    <cofactor evidence="1">
        <name>a divalent metal cation</name>
        <dbReference type="ChEBI" id="CHEBI:60240"/>
    </cofactor>
</comment>
<sequence>MSYYLTKHQKGLLILLYFMLACTVILELEERQPFHTGFLCGNDYVQDLLAAPPDRFLQVLFIRKEIFLELIDELQEKGLLNNSKYIKATEKMMHFLYIISNGQSTRQAGERFQRGQETIYKSIHGVVEALCSLYPEYVTQPTGNTIPKEISQGDKYSQFHHCIGVIDGTFIPAKVLLRDQGPWRSHKGIISQNVLMAVNFDMSISYVCVGWEGSTHDSRVLTNALKNNFFVPPNRYYLADAGYPLTRAFLTPYWGTRYHLHEQAWAHMRPQTKKELFNLRHASLRNVIERIFGILKEKYPILRRPIEYFVPVQNQMIFAIKCLHNYQLRKGQIEMHQDSESEASEEALVNTRQTPGEPNDRQISLVQTQMAQDM</sequence>
<evidence type="ECO:0000256" key="8">
    <source>
        <dbReference type="SAM" id="MobiDB-lite"/>
    </source>
</evidence>
<dbReference type="EMBL" id="AVOT02015340">
    <property type="protein sequence ID" value="MBW0499596.1"/>
    <property type="molecule type" value="Genomic_DNA"/>
</dbReference>
<dbReference type="InterPro" id="IPR058353">
    <property type="entry name" value="DUF8040"/>
</dbReference>
<evidence type="ECO:0000256" key="6">
    <source>
        <dbReference type="ARBA" id="ARBA00022801"/>
    </source>
</evidence>
<keyword evidence="13" id="KW-1185">Reference proteome</keyword>
<organism evidence="12 13">
    <name type="scientific">Austropuccinia psidii MF-1</name>
    <dbReference type="NCBI Taxonomy" id="1389203"/>
    <lineage>
        <taxon>Eukaryota</taxon>
        <taxon>Fungi</taxon>
        <taxon>Dikarya</taxon>
        <taxon>Basidiomycota</taxon>
        <taxon>Pucciniomycotina</taxon>
        <taxon>Pucciniomycetes</taxon>
        <taxon>Pucciniales</taxon>
        <taxon>Sphaerophragmiaceae</taxon>
        <taxon>Austropuccinia</taxon>
    </lineage>
</organism>
<comment type="subcellular location">
    <subcellularLocation>
        <location evidence="2">Nucleus</location>
    </subcellularLocation>
</comment>
<dbReference type="PANTHER" id="PTHR22930">
    <property type="match status" value="1"/>
</dbReference>
<dbReference type="AlphaFoldDB" id="A0A9Q3DFQ6"/>
<reference evidence="12" key="1">
    <citation type="submission" date="2021-03" db="EMBL/GenBank/DDBJ databases">
        <title>Draft genome sequence of rust myrtle Austropuccinia psidii MF-1, a brazilian biotype.</title>
        <authorList>
            <person name="Quecine M.C."/>
            <person name="Pachon D.M.R."/>
            <person name="Bonatelli M.L."/>
            <person name="Correr F.H."/>
            <person name="Franceschini L.M."/>
            <person name="Leite T.F."/>
            <person name="Margarido G.R.A."/>
            <person name="Almeida C.A."/>
            <person name="Ferrarezi J.A."/>
            <person name="Labate C.A."/>
        </authorList>
    </citation>
    <scope>NUCLEOTIDE SEQUENCE</scope>
    <source>
        <strain evidence="12">MF-1</strain>
    </source>
</reference>
<evidence type="ECO:0000256" key="5">
    <source>
        <dbReference type="ARBA" id="ARBA00022723"/>
    </source>
</evidence>
<accession>A0A9Q3DFQ6</accession>
<evidence type="ECO:0000256" key="4">
    <source>
        <dbReference type="ARBA" id="ARBA00022722"/>
    </source>
</evidence>
<evidence type="ECO:0000259" key="10">
    <source>
        <dbReference type="Pfam" id="PF13359"/>
    </source>
</evidence>
<dbReference type="InterPro" id="IPR045249">
    <property type="entry name" value="HARBI1-like"/>
</dbReference>
<dbReference type="GO" id="GO:0016787">
    <property type="term" value="F:hydrolase activity"/>
    <property type="evidence" value="ECO:0007669"/>
    <property type="project" value="UniProtKB-KW"/>
</dbReference>
<dbReference type="PROSITE" id="PS51257">
    <property type="entry name" value="PROKAR_LIPOPROTEIN"/>
    <property type="match status" value="1"/>
</dbReference>
<dbReference type="InterPro" id="IPR027806">
    <property type="entry name" value="HARBI1_dom"/>
</dbReference>
<evidence type="ECO:0000256" key="2">
    <source>
        <dbReference type="ARBA" id="ARBA00004123"/>
    </source>
</evidence>
<dbReference type="Proteomes" id="UP000765509">
    <property type="component" value="Unassembled WGS sequence"/>
</dbReference>
<dbReference type="Pfam" id="PF26138">
    <property type="entry name" value="DUF8040"/>
    <property type="match status" value="1"/>
</dbReference>